<comment type="caution">
    <text evidence="3">The sequence shown here is derived from an EMBL/GenBank/DDBJ whole genome shotgun (WGS) entry which is preliminary data.</text>
</comment>
<dbReference type="PROSITE" id="PS00108">
    <property type="entry name" value="PROTEIN_KINASE_ST"/>
    <property type="match status" value="1"/>
</dbReference>
<organism evidence="3 4">
    <name type="scientific">Edaphochlamys debaryana</name>
    <dbReference type="NCBI Taxonomy" id="47281"/>
    <lineage>
        <taxon>Eukaryota</taxon>
        <taxon>Viridiplantae</taxon>
        <taxon>Chlorophyta</taxon>
        <taxon>core chlorophytes</taxon>
        <taxon>Chlorophyceae</taxon>
        <taxon>CS clade</taxon>
        <taxon>Chlamydomonadales</taxon>
        <taxon>Chlamydomonadales incertae sedis</taxon>
        <taxon>Edaphochlamys</taxon>
    </lineage>
</organism>
<dbReference type="InterPro" id="IPR000719">
    <property type="entry name" value="Prot_kinase_dom"/>
</dbReference>
<evidence type="ECO:0000259" key="2">
    <source>
        <dbReference type="PROSITE" id="PS50011"/>
    </source>
</evidence>
<sequence length="1385" mass="138309">MSSGGAAAQAVPLGLQLPDLRMPALAAAHDPGSAIDLLSTLATAPGPPYGSKLSGGLAVRKGGVGVGTALPECWLQLLLRLQQAMGGAGDLGAAFLVPLLMGAQRVGAMLLAWPHTAAGHHTQPPLGLASPGALEALGACVAECCLGPMLPAVEQAAVAADAVASAASLSDLVSSLTSSLSTALSAELHVDLTVRLAVLPYKDAAGGVLFSASDATSASKTGMRVQPQSPSPYASPQMSTTSPRPAAASVFHDRMLPSPRPLAGGQGIPPPGRAQPAQPASLRGSSLRRRSGVTASTLCGPAAALAPPELPEDGAASTGGACAPVFLDTFGGASNSLPTAATGAAAAAAAAIAMPASALNTALSGCFADSIPLGPGLGGGRLAAQARGLGLGPAQWAPQSGALLSQQPALRAPAWKACPFTAASTLLSALLSGQAGGEVGPGSSQPGLEQLISAGQTATGSTSAAHFSSATVAAAPPRAALLNMRSQVVPDVPAFLHDPERPSKDVFSVVRRASQAAQGLASLVAISASWAPSAAMALLDTVATVTEGGGLGPAGEAELPALGLYIYSAVPLPYSLLVAARDRAAGLLRVLAPGAIRALMSWRPVGDQWAVLWGQALGVGGGGSVAAPLPSSSRMLTTHEGIGGSRGPAATGGSSPGGGGGLAGSTTAAGVRVLPVDAGSGRAGGGGAFQSLVASGPLPTPPPIPLSLTPLPSGTVVPVAAAGAGHYVSSGGAIGGGSAAFTSGRKALASCILDPTASASAESVFVPSNGTEHCTSPGRDQLTADPHSSAKRLTFNRLSVTGPAAPAAQTTVNNAASSSTSVGTPPPARRHLLSFLSTTTRRSSLGRGTTTCPVDGMARRSEFGRGSDAAGLELVGSGLGGCATAGAVPITAATEEEEAQWNLVEAETLSMLTETASDLGAVAQQHQMATLVSAFTTTLARSRTDADMFAMGSLHAEDDVRALTIRRAIGAGACSVVMLATLHAMSVAVKVILPLEDDSEQAAQPPPAGAEAQLPTWNFPASAPAAADDGPLASPDTSTGRDTGTSGDGASEEVAAKGHGPAAARATTLRRRKRLQALVRSARELAVLTSISHPNIVQVYSYCTRVVVEEPEPGRPQLRVVPMGAEPGAPMCSALIMECCDMGSLADSIDSGLFTKAARRAAASARANSSSSTGGGVPSAVALATAMSTAGTPILRAMYLTLLEVALALRHLHALNLVHGDVKPANVLLRSSATDPRGFTAKLTDFGFVSLVPNPAEREGGGGDLGPSRMEPVGTVTHMAPELFLRGSSLDSSIDCYAFGILMWEIYTGRAPYPQHADTDFAEVPARVTKEGLRPRFPADTPLHFKHLAQQCWAAGPSQRPTAAALVVRLQALLDASGGGAPADA</sequence>
<dbReference type="SUPFAM" id="SSF56112">
    <property type="entry name" value="Protein kinase-like (PK-like)"/>
    <property type="match status" value="1"/>
</dbReference>
<dbReference type="InterPro" id="IPR051681">
    <property type="entry name" value="Ser/Thr_Kinases-Pseudokinases"/>
</dbReference>
<feature type="domain" description="Protein kinase" evidence="2">
    <location>
        <begin position="963"/>
        <end position="1374"/>
    </location>
</feature>
<accession>A0A835XM62</accession>
<dbReference type="OrthoDB" id="542487at2759"/>
<dbReference type="InterPro" id="IPR008271">
    <property type="entry name" value="Ser/Thr_kinase_AS"/>
</dbReference>
<feature type="compositionally biased region" description="Low complexity" evidence="1">
    <location>
        <begin position="810"/>
        <end position="823"/>
    </location>
</feature>
<feature type="region of interest" description="Disordered" evidence="1">
    <location>
        <begin position="810"/>
        <end position="829"/>
    </location>
</feature>
<feature type="compositionally biased region" description="Low complexity" evidence="1">
    <location>
        <begin position="1020"/>
        <end position="1049"/>
    </location>
</feature>
<protein>
    <recommendedName>
        <fullName evidence="2">Protein kinase domain-containing protein</fullName>
    </recommendedName>
</protein>
<feature type="compositionally biased region" description="Low complexity" evidence="1">
    <location>
        <begin position="1057"/>
        <end position="1067"/>
    </location>
</feature>
<feature type="compositionally biased region" description="Gly residues" evidence="1">
    <location>
        <begin position="654"/>
        <end position="663"/>
    </location>
</feature>
<dbReference type="EMBL" id="JAEHOE010000113">
    <property type="protein sequence ID" value="KAG2486406.1"/>
    <property type="molecule type" value="Genomic_DNA"/>
</dbReference>
<dbReference type="GO" id="GO:0004674">
    <property type="term" value="F:protein serine/threonine kinase activity"/>
    <property type="evidence" value="ECO:0007669"/>
    <property type="project" value="TreeGrafter"/>
</dbReference>
<feature type="compositionally biased region" description="Low complexity" evidence="1">
    <location>
        <begin position="226"/>
        <end position="239"/>
    </location>
</feature>
<dbReference type="PROSITE" id="PS50011">
    <property type="entry name" value="PROTEIN_KINASE_DOM"/>
    <property type="match status" value="1"/>
</dbReference>
<gene>
    <name evidence="3" type="ORF">HYH03_014982</name>
</gene>
<dbReference type="Gene3D" id="1.10.510.10">
    <property type="entry name" value="Transferase(Phosphotransferase) domain 1"/>
    <property type="match status" value="1"/>
</dbReference>
<dbReference type="Proteomes" id="UP000612055">
    <property type="component" value="Unassembled WGS sequence"/>
</dbReference>
<proteinExistence type="predicted"/>
<dbReference type="SMART" id="SM00220">
    <property type="entry name" value="S_TKc"/>
    <property type="match status" value="1"/>
</dbReference>
<dbReference type="PANTHER" id="PTHR44329:SF289">
    <property type="entry name" value="SERINE_THREONINE-PROTEIN KINASE VIK"/>
    <property type="match status" value="1"/>
</dbReference>
<dbReference type="Pfam" id="PF00069">
    <property type="entry name" value="Pkinase"/>
    <property type="match status" value="1"/>
</dbReference>
<keyword evidence="4" id="KW-1185">Reference proteome</keyword>
<feature type="region of interest" description="Disordered" evidence="1">
    <location>
        <begin position="638"/>
        <end position="664"/>
    </location>
</feature>
<feature type="region of interest" description="Disordered" evidence="1">
    <location>
        <begin position="1020"/>
        <end position="1068"/>
    </location>
</feature>
<feature type="compositionally biased region" description="Low complexity" evidence="1">
    <location>
        <begin position="274"/>
        <end position="285"/>
    </location>
</feature>
<dbReference type="InterPro" id="IPR011009">
    <property type="entry name" value="Kinase-like_dom_sf"/>
</dbReference>
<name>A0A835XM62_9CHLO</name>
<dbReference type="GO" id="GO:0005524">
    <property type="term" value="F:ATP binding"/>
    <property type="evidence" value="ECO:0007669"/>
    <property type="project" value="InterPro"/>
</dbReference>
<evidence type="ECO:0000256" key="1">
    <source>
        <dbReference type="SAM" id="MobiDB-lite"/>
    </source>
</evidence>
<dbReference type="PANTHER" id="PTHR44329">
    <property type="entry name" value="SERINE/THREONINE-PROTEIN KINASE TNNI3K-RELATED"/>
    <property type="match status" value="1"/>
</dbReference>
<evidence type="ECO:0000313" key="3">
    <source>
        <dbReference type="EMBL" id="KAG2486406.1"/>
    </source>
</evidence>
<reference evidence="3" key="1">
    <citation type="journal article" date="2020" name="bioRxiv">
        <title>Comparative genomics of Chlamydomonas.</title>
        <authorList>
            <person name="Craig R.J."/>
            <person name="Hasan A.R."/>
            <person name="Ness R.W."/>
            <person name="Keightley P.D."/>
        </authorList>
    </citation>
    <scope>NUCLEOTIDE SEQUENCE</scope>
    <source>
        <strain evidence="3">CCAP 11/70</strain>
    </source>
</reference>
<evidence type="ECO:0000313" key="4">
    <source>
        <dbReference type="Proteomes" id="UP000612055"/>
    </source>
</evidence>
<feature type="region of interest" description="Disordered" evidence="1">
    <location>
        <begin position="216"/>
        <end position="288"/>
    </location>
</feature>